<dbReference type="VEuPathDB" id="VectorBase:AALB003524"/>
<evidence type="ECO:0000313" key="1">
    <source>
        <dbReference type="EnsemblMetazoa" id="AALB003524-PA"/>
    </source>
</evidence>
<evidence type="ECO:0000313" key="2">
    <source>
        <dbReference type="Proteomes" id="UP000069272"/>
    </source>
</evidence>
<organism evidence="1 2">
    <name type="scientific">Anopheles albimanus</name>
    <name type="common">New world malaria mosquito</name>
    <dbReference type="NCBI Taxonomy" id="7167"/>
    <lineage>
        <taxon>Eukaryota</taxon>
        <taxon>Metazoa</taxon>
        <taxon>Ecdysozoa</taxon>
        <taxon>Arthropoda</taxon>
        <taxon>Hexapoda</taxon>
        <taxon>Insecta</taxon>
        <taxon>Pterygota</taxon>
        <taxon>Neoptera</taxon>
        <taxon>Endopterygota</taxon>
        <taxon>Diptera</taxon>
        <taxon>Nematocera</taxon>
        <taxon>Culicoidea</taxon>
        <taxon>Culicidae</taxon>
        <taxon>Anophelinae</taxon>
        <taxon>Anopheles</taxon>
    </lineage>
</organism>
<protein>
    <submittedName>
        <fullName evidence="1">Uncharacterized protein</fullName>
    </submittedName>
</protein>
<dbReference type="Proteomes" id="UP000069272">
    <property type="component" value="Chromosome 2R"/>
</dbReference>
<accession>A0A182FAJ5</accession>
<proteinExistence type="predicted"/>
<keyword evidence="2" id="KW-1185">Reference proteome</keyword>
<dbReference type="AlphaFoldDB" id="A0A182FAJ5"/>
<dbReference type="EnsemblMetazoa" id="AALB003524-RA">
    <property type="protein sequence ID" value="AALB003524-PA"/>
    <property type="gene ID" value="AALB003524"/>
</dbReference>
<sequence>MTSKMISLWHCAINKDAPKCCVRSLITSPTGQWRRKGTGTPVLGGRVHAMAKGLANRRFRRTSLVDLLVVRVCVMVALRMSHSIAFSLLRRGSIF</sequence>
<reference evidence="1" key="2">
    <citation type="submission" date="2022-08" db="UniProtKB">
        <authorList>
            <consortium name="EnsemblMetazoa"/>
        </authorList>
    </citation>
    <scope>IDENTIFICATION</scope>
    <source>
        <strain evidence="1">STECLA/ALBI9_A</strain>
    </source>
</reference>
<reference evidence="1 2" key="1">
    <citation type="journal article" date="2017" name="G3 (Bethesda)">
        <title>The Physical Genome Mapping of Anopheles albimanus Corrected Scaffold Misassemblies and Identified Interarm Rearrangements in Genus Anopheles.</title>
        <authorList>
            <person name="Artemov G.N."/>
            <person name="Peery A.N."/>
            <person name="Jiang X."/>
            <person name="Tu Z."/>
            <person name="Stegniy V.N."/>
            <person name="Sharakhova M.V."/>
            <person name="Sharakhov I.V."/>
        </authorList>
    </citation>
    <scope>NUCLEOTIDE SEQUENCE [LARGE SCALE GENOMIC DNA]</scope>
    <source>
        <strain evidence="1 2">ALBI9_A</strain>
    </source>
</reference>
<name>A0A182FAJ5_ANOAL</name>